<reference evidence="12 13" key="1">
    <citation type="submission" date="2015-04" db="EMBL/GenBank/DDBJ databases">
        <authorList>
            <person name="Syromyatnikov M.Y."/>
            <person name="Popov V.N."/>
        </authorList>
    </citation>
    <scope>NUCLEOTIDE SEQUENCE [LARGE SCALE GENOMIC DNA]</scope>
</reference>
<dbReference type="SUPFAM" id="SSF109604">
    <property type="entry name" value="HD-domain/PDEase-like"/>
    <property type="match status" value="1"/>
</dbReference>
<dbReference type="InterPro" id="IPR003607">
    <property type="entry name" value="HD/PDEase_dom"/>
</dbReference>
<feature type="binding site" evidence="8">
    <location>
        <position position="1109"/>
    </location>
    <ligand>
        <name>Zn(2+)</name>
        <dbReference type="ChEBI" id="CHEBI:29105"/>
        <label>2</label>
    </ligand>
</feature>
<feature type="binding site" evidence="7">
    <location>
        <position position="1109"/>
    </location>
    <ligand>
        <name>AMP</name>
        <dbReference type="ChEBI" id="CHEBI:456215"/>
    </ligand>
</feature>
<dbReference type="OrthoDB" id="189220at2759"/>
<feature type="binding site" evidence="7">
    <location>
        <position position="1226"/>
    </location>
    <ligand>
        <name>AMP</name>
        <dbReference type="ChEBI" id="CHEBI:456215"/>
    </ligand>
</feature>
<feature type="region of interest" description="Disordered" evidence="10">
    <location>
        <begin position="393"/>
        <end position="418"/>
    </location>
</feature>
<protein>
    <recommendedName>
        <fullName evidence="9">Phosphodiesterase</fullName>
        <ecNumber evidence="9">3.1.4.-</ecNumber>
    </recommendedName>
</protein>
<evidence type="ECO:0000313" key="12">
    <source>
        <dbReference type="EMBL" id="CRK91178.1"/>
    </source>
</evidence>
<keyword evidence="13" id="KW-1185">Reference proteome</keyword>
<dbReference type="GO" id="GO:0001661">
    <property type="term" value="P:conditioned taste aversion"/>
    <property type="evidence" value="ECO:0007669"/>
    <property type="project" value="UniProtKB-ARBA"/>
</dbReference>
<dbReference type="Proteomes" id="UP000183832">
    <property type="component" value="Unassembled WGS sequence"/>
</dbReference>
<dbReference type="GO" id="GO:0007623">
    <property type="term" value="P:circadian rhythm"/>
    <property type="evidence" value="ECO:0007669"/>
    <property type="project" value="UniProtKB-ARBA"/>
</dbReference>
<dbReference type="GO" id="GO:0007619">
    <property type="term" value="P:courtship behavior"/>
    <property type="evidence" value="ECO:0007669"/>
    <property type="project" value="UniProtKB-ARBA"/>
</dbReference>
<dbReference type="GO" id="GO:0048675">
    <property type="term" value="P:axon extension"/>
    <property type="evidence" value="ECO:0007669"/>
    <property type="project" value="UniProtKB-ARBA"/>
</dbReference>
<keyword evidence="4" id="KW-0114">cAMP</keyword>
<dbReference type="InterPro" id="IPR002073">
    <property type="entry name" value="PDEase_catalytic_dom"/>
</dbReference>
<feature type="region of interest" description="Disordered" evidence="10">
    <location>
        <begin position="670"/>
        <end position="754"/>
    </location>
</feature>
<dbReference type="InterPro" id="IPR036971">
    <property type="entry name" value="PDEase_catalytic_dom_sf"/>
</dbReference>
<feature type="compositionally biased region" description="Basic residues" evidence="10">
    <location>
        <begin position="705"/>
        <end position="725"/>
    </location>
</feature>
<dbReference type="CDD" id="cd00077">
    <property type="entry name" value="HDc"/>
    <property type="match status" value="1"/>
</dbReference>
<evidence type="ECO:0000256" key="6">
    <source>
        <dbReference type="PIRSR" id="PIRSR623088-1"/>
    </source>
</evidence>
<dbReference type="PROSITE" id="PS51845">
    <property type="entry name" value="PDEASE_I_2"/>
    <property type="match status" value="1"/>
</dbReference>
<feature type="binding site" evidence="7">
    <location>
        <begin position="1068"/>
        <end position="1072"/>
    </location>
    <ligand>
        <name>AMP</name>
        <dbReference type="ChEBI" id="CHEBI:456215"/>
    </ligand>
</feature>
<dbReference type="EC" id="3.1.4.-" evidence="9"/>
<feature type="compositionally biased region" description="Polar residues" evidence="10">
    <location>
        <begin position="734"/>
        <end position="746"/>
    </location>
</feature>
<comment type="similarity">
    <text evidence="9">Belongs to the cyclic nucleotide phosphodiesterase family.</text>
</comment>
<dbReference type="InterPro" id="IPR023088">
    <property type="entry name" value="PDEase"/>
</dbReference>
<organism evidence="12 13">
    <name type="scientific">Clunio marinus</name>
    <dbReference type="NCBI Taxonomy" id="568069"/>
    <lineage>
        <taxon>Eukaryota</taxon>
        <taxon>Metazoa</taxon>
        <taxon>Ecdysozoa</taxon>
        <taxon>Arthropoda</taxon>
        <taxon>Hexapoda</taxon>
        <taxon>Insecta</taxon>
        <taxon>Pterygota</taxon>
        <taxon>Neoptera</taxon>
        <taxon>Endopterygota</taxon>
        <taxon>Diptera</taxon>
        <taxon>Nematocera</taxon>
        <taxon>Chironomoidea</taxon>
        <taxon>Chironomidae</taxon>
        <taxon>Clunio</taxon>
    </lineage>
</organism>
<feature type="domain" description="PDEase" evidence="11">
    <location>
        <begin position="992"/>
        <end position="1321"/>
    </location>
</feature>
<dbReference type="GO" id="GO:0007268">
    <property type="term" value="P:chemical synaptic transmission"/>
    <property type="evidence" value="ECO:0007669"/>
    <property type="project" value="UniProtKB-ARBA"/>
</dbReference>
<feature type="binding site" evidence="7">
    <location>
        <position position="1277"/>
    </location>
    <ligand>
        <name>AMP</name>
        <dbReference type="ChEBI" id="CHEBI:456215"/>
    </ligand>
</feature>
<evidence type="ECO:0000256" key="10">
    <source>
        <dbReference type="SAM" id="MobiDB-lite"/>
    </source>
</evidence>
<feature type="compositionally biased region" description="Low complexity" evidence="10">
    <location>
        <begin position="257"/>
        <end position="282"/>
    </location>
</feature>
<comment type="function">
    <text evidence="5">Hydrolyzes the second messenger cAMP, which is a key regulator of many important physiological processes. Vital for female fertility. Required for learning/memory.</text>
</comment>
<dbReference type="PROSITE" id="PS00126">
    <property type="entry name" value="PDEASE_I_1"/>
    <property type="match status" value="1"/>
</dbReference>
<name>A0A1J1HUF2_9DIPT</name>
<comment type="cofactor">
    <cofactor evidence="9">
        <name>a divalent metal cation</name>
        <dbReference type="ChEBI" id="CHEBI:60240"/>
    </cofactor>
    <text evidence="9">Binds 2 divalent metal cations per subunit. Site 1 may preferentially bind zinc ions, while site 2 has a preference for magnesium and/or manganese ions.</text>
</comment>
<proteinExistence type="inferred from homology"/>
<feature type="binding site" evidence="8">
    <location>
        <position position="1108"/>
    </location>
    <ligand>
        <name>Zn(2+)</name>
        <dbReference type="ChEBI" id="CHEBI:29105"/>
        <label>1</label>
    </ligand>
</feature>
<evidence type="ECO:0000256" key="9">
    <source>
        <dbReference type="RuleBase" id="RU363067"/>
    </source>
</evidence>
<feature type="active site" description="Proton donor" evidence="6">
    <location>
        <position position="1068"/>
    </location>
</feature>
<evidence type="ECO:0000256" key="8">
    <source>
        <dbReference type="PIRSR" id="PIRSR623088-3"/>
    </source>
</evidence>
<accession>A0A1J1HUF2</accession>
<feature type="region of interest" description="Disordered" evidence="10">
    <location>
        <begin position="1335"/>
        <end position="1363"/>
    </location>
</feature>
<evidence type="ECO:0000313" key="13">
    <source>
        <dbReference type="Proteomes" id="UP000183832"/>
    </source>
</evidence>
<dbReference type="InterPro" id="IPR040844">
    <property type="entry name" value="PDE4_UCR"/>
</dbReference>
<dbReference type="EMBL" id="CVRI01000020">
    <property type="protein sequence ID" value="CRK91178.1"/>
    <property type="molecule type" value="Genomic_DNA"/>
</dbReference>
<evidence type="ECO:0000256" key="4">
    <source>
        <dbReference type="ARBA" id="ARBA00023149"/>
    </source>
</evidence>
<dbReference type="FunFam" id="1.10.1300.10:FF:000001">
    <property type="entry name" value="Phosphodiesterase"/>
    <property type="match status" value="1"/>
</dbReference>
<feature type="compositionally biased region" description="Basic and acidic residues" evidence="10">
    <location>
        <begin position="604"/>
        <end position="620"/>
    </location>
</feature>
<feature type="compositionally biased region" description="Polar residues" evidence="10">
    <location>
        <begin position="330"/>
        <end position="354"/>
    </location>
</feature>
<evidence type="ECO:0000259" key="11">
    <source>
        <dbReference type="PROSITE" id="PS51845"/>
    </source>
</evidence>
<keyword evidence="3 9" id="KW-0378">Hydrolase</keyword>
<dbReference type="GO" id="GO:0040040">
    <property type="term" value="P:thermosensory behavior"/>
    <property type="evidence" value="ECO:0007669"/>
    <property type="project" value="UniProtKB-ARBA"/>
</dbReference>
<sequence>LHISINLWLVNNKNILKRVLIFVATEKAFPKYLGQNTSKISEYKKSWKGRKIFSSTLFRCCLPCRGGSSSAPAENSSKIERKLSEKGDLTTSTSVPIQTPTYSTLTALSSPHIDTAVTTTLLAITTASVITSASTSPTLTTPLLSDHTSSPEASLNALTNALNSISTATLSSSSAPSSYTSSFNISNQSTGNLSSSQQQQQISTTSSNITRFNQSHILTLPHIDEDDEDENSLVSLPLHVSATHSVRHKVQNDNLINFNTTNNTSSTCSVKDNNNNKNDNNNESSTEVPLVINSPKPKTSRIKFNPQNLQQQLVALSLSASSDSDSSASTVHQQQNISSSSGDNVSPNKMQAESGSIAELQKYHNKYLKNRRHTLANTAAITLRNVHLNGNIASSHEQTTGGNKMLNEEDNKASSDNNDSGACPIVASTMLVQQQQKHQQQQQSSIASSMSSTVAFSTTEKTKKTKTLSFLHNEDLFTAGSLATISSGNSTSFQIGDDETTPMASNLFRSISFQEQRRKCHQSNLQRAESGRNYAEINKGFQKMEIFSSRQSLQKHSEKMKQQMTMQQQQQMFYGSSELSLKNILKDTALNNREKVKTVSSFSDKGDDKDYLNDSGKEPYSDGEEADDSQFNEEEFYNIIQEKGFAFQSKRNSSTSTVSSGSIYDDTYRTKRSSLRSQSSTCSDIIEGPTDTMTSRRSSEDKANKKLNYKTRRHGFTMLSKRRRTTGSFDVENGQGSRSPLESSSPAAGLVLQNMPQRRESFLYRSDSDFEMSPKSMSRNSSIASERIKEVAETSTAPVATVASERGSHVEDLIVTPFAQILASLRSVRNNLYNLTNVQSSKPRRSQPSTSQQREANRNVVHGDDGYVRLAMDTIDELDWCLDQLETVQTHRSVSDMASLKFKRMLNKELSHLSESSKSGNQISEYICSTFLDKQQEVDVQTFENQSPGSAATTSNPQRTRSPRTMSQISGFKRPLMHTNSFTSDRLPPFGVETPHEATLGAMLNEINTWGIDIFKIGTSSLNRPLTAVAFQIFQEREILNTLMVSAKVFLAFMSTLEDHYVKDNPFHNSLHAADVTQSTNVLLNTPALENVFTPLEICAALFAACVHDVDHPGLTNQFLINSSSELAIMYNDESVLENHHLAVAFKLLQNEECDIFQNLQKKQRQTLRKMVIDMVLSTDMSKHMTLLADLKTMVETKKVAGSGVLLLDNYTDRIQVLENLVHCADLSNPTKPLPLYRRWVSLLMEEFFLQGDKERAAGMDISPMCDRQNATVEKSQVGFIDYIVHPLWETWADLVHPDAQDILDMLEENRDYYQSLIPPSPSDTDDEKIRFQVTLEEESNSDTEDLKSSTKPEDITEEEADE</sequence>
<dbReference type="PANTHER" id="PTHR11347">
    <property type="entry name" value="CYCLIC NUCLEOTIDE PHOSPHODIESTERASE"/>
    <property type="match status" value="1"/>
</dbReference>
<dbReference type="GO" id="GO:0046958">
    <property type="term" value="P:nonassociative learning"/>
    <property type="evidence" value="ECO:0007669"/>
    <property type="project" value="UniProtKB-ARBA"/>
</dbReference>
<feature type="region of interest" description="Disordered" evidence="10">
    <location>
        <begin position="187"/>
        <end position="208"/>
    </location>
</feature>
<dbReference type="GO" id="GO:0007165">
    <property type="term" value="P:signal transduction"/>
    <property type="evidence" value="ECO:0007669"/>
    <property type="project" value="InterPro"/>
</dbReference>
<evidence type="ECO:0000256" key="3">
    <source>
        <dbReference type="ARBA" id="ARBA00022801"/>
    </source>
</evidence>
<feature type="region of interest" description="Disordered" evidence="10">
    <location>
        <begin position="836"/>
        <end position="858"/>
    </location>
</feature>
<dbReference type="GO" id="GO:0045202">
    <property type="term" value="C:synapse"/>
    <property type="evidence" value="ECO:0007669"/>
    <property type="project" value="GOC"/>
</dbReference>
<dbReference type="GO" id="GO:0007615">
    <property type="term" value="P:anesthesia-resistant memory"/>
    <property type="evidence" value="ECO:0007669"/>
    <property type="project" value="UniProtKB-ARBA"/>
</dbReference>
<feature type="region of interest" description="Disordered" evidence="10">
    <location>
        <begin position="942"/>
        <end position="969"/>
    </location>
</feature>
<dbReference type="GO" id="GO:0007614">
    <property type="term" value="P:short-term memory"/>
    <property type="evidence" value="ECO:0007669"/>
    <property type="project" value="UniProtKB-ARBA"/>
</dbReference>
<dbReference type="GO" id="GO:0046872">
    <property type="term" value="F:metal ion binding"/>
    <property type="evidence" value="ECO:0007669"/>
    <property type="project" value="UniProtKB-KW"/>
</dbReference>
<evidence type="ECO:0000256" key="2">
    <source>
        <dbReference type="ARBA" id="ARBA00022723"/>
    </source>
</evidence>
<feature type="compositionally biased region" description="Basic and acidic residues" evidence="10">
    <location>
        <begin position="77"/>
        <end position="88"/>
    </location>
</feature>
<feature type="binding site" evidence="8">
    <location>
        <position position="1109"/>
    </location>
    <ligand>
        <name>Zn(2+)</name>
        <dbReference type="ChEBI" id="CHEBI:29105"/>
        <label>1</label>
    </ligand>
</feature>
<keyword evidence="2 8" id="KW-0479">Metal-binding</keyword>
<dbReference type="Pfam" id="PF00233">
    <property type="entry name" value="PDEase_I"/>
    <property type="match status" value="1"/>
</dbReference>
<dbReference type="SMART" id="SM00471">
    <property type="entry name" value="HDc"/>
    <property type="match status" value="1"/>
</dbReference>
<feature type="compositionally biased region" description="Polar residues" evidence="10">
    <location>
        <begin position="393"/>
        <end position="402"/>
    </location>
</feature>
<gene>
    <name evidence="12" type="primary">putative cAMP-specific 3'</name>
    <name evidence="12" type="ORF">CLUMA_CG004863</name>
</gene>
<feature type="binding site" evidence="8">
    <location>
        <position position="1072"/>
    </location>
    <ligand>
        <name>Zn(2+)</name>
        <dbReference type="ChEBI" id="CHEBI:29105"/>
        <label>1</label>
    </ligand>
</feature>
<dbReference type="GO" id="GO:0008355">
    <property type="term" value="P:olfactory learning"/>
    <property type="evidence" value="ECO:0007669"/>
    <property type="project" value="UniProtKB-ARBA"/>
</dbReference>
<feature type="region of interest" description="Disordered" evidence="10">
    <location>
        <begin position="67"/>
        <end position="95"/>
    </location>
</feature>
<feature type="compositionally biased region" description="Polar residues" evidence="10">
    <location>
        <begin position="67"/>
        <end position="76"/>
    </location>
</feature>
<comment type="subunit">
    <text evidence="1">Monomer.</text>
</comment>
<evidence type="ECO:0000256" key="5">
    <source>
        <dbReference type="ARBA" id="ARBA00053071"/>
    </source>
</evidence>
<feature type="compositionally biased region" description="Polar residues" evidence="10">
    <location>
        <begin position="836"/>
        <end position="854"/>
    </location>
</feature>
<feature type="binding site" evidence="8">
    <location>
        <position position="1226"/>
    </location>
    <ligand>
        <name>Zn(2+)</name>
        <dbReference type="ChEBI" id="CHEBI:29105"/>
        <label>1</label>
    </ligand>
</feature>
<evidence type="ECO:0000256" key="1">
    <source>
        <dbReference type="ARBA" id="ARBA00011245"/>
    </source>
</evidence>
<dbReference type="Gene3D" id="1.10.1300.10">
    <property type="entry name" value="3'5'-cyclic nucleotide phosphodiesterase, catalytic domain"/>
    <property type="match status" value="1"/>
</dbReference>
<dbReference type="PRINTS" id="PR00387">
    <property type="entry name" value="PDIESTERASE1"/>
</dbReference>
<dbReference type="GO" id="GO:0004114">
    <property type="term" value="F:3',5'-cyclic-nucleotide phosphodiesterase activity"/>
    <property type="evidence" value="ECO:0007669"/>
    <property type="project" value="InterPro"/>
</dbReference>
<feature type="region of interest" description="Disordered" evidence="10">
    <location>
        <begin position="257"/>
        <end position="298"/>
    </location>
</feature>
<feature type="non-terminal residue" evidence="12">
    <location>
        <position position="1"/>
    </location>
</feature>
<feature type="region of interest" description="Disordered" evidence="10">
    <location>
        <begin position="596"/>
        <end position="629"/>
    </location>
</feature>
<feature type="region of interest" description="Disordered" evidence="10">
    <location>
        <begin position="322"/>
        <end position="354"/>
    </location>
</feature>
<dbReference type="InterPro" id="IPR023174">
    <property type="entry name" value="PDEase_CS"/>
</dbReference>
<dbReference type="STRING" id="568069.A0A1J1HUF2"/>
<evidence type="ECO:0000256" key="7">
    <source>
        <dbReference type="PIRSR" id="PIRSR623088-2"/>
    </source>
</evidence>
<feature type="compositionally biased region" description="Basic and acidic residues" evidence="10">
    <location>
        <begin position="1345"/>
        <end position="1355"/>
    </location>
</feature>
<dbReference type="Pfam" id="PF18100">
    <property type="entry name" value="PDE4_UCR"/>
    <property type="match status" value="1"/>
</dbReference>